<dbReference type="PANTHER" id="PTHR43130:SF3">
    <property type="entry name" value="HTH-TYPE TRANSCRIPTIONAL REGULATOR RV1931C"/>
    <property type="match status" value="1"/>
</dbReference>
<organism evidence="2 3">
    <name type="scientific">Corynebacterium mendelii</name>
    <dbReference type="NCBI Taxonomy" id="2765362"/>
    <lineage>
        <taxon>Bacteria</taxon>
        <taxon>Bacillati</taxon>
        <taxon>Actinomycetota</taxon>
        <taxon>Actinomycetes</taxon>
        <taxon>Mycobacteriales</taxon>
        <taxon>Corynebacteriaceae</taxon>
        <taxon>Corynebacterium</taxon>
    </lineage>
</organism>
<dbReference type="Pfam" id="PF01965">
    <property type="entry name" value="DJ-1_PfpI"/>
    <property type="match status" value="1"/>
</dbReference>
<protein>
    <submittedName>
        <fullName evidence="2">DJ-1/PfpI family protein</fullName>
    </submittedName>
</protein>
<proteinExistence type="predicted"/>
<dbReference type="Proteomes" id="UP000664332">
    <property type="component" value="Unassembled WGS sequence"/>
</dbReference>
<accession>A0A939IXS6</accession>
<gene>
    <name evidence="2" type="ORF">JZY06_09195</name>
</gene>
<dbReference type="RefSeq" id="WP_207279253.1">
    <property type="nucleotide sequence ID" value="NZ_JAFLEQ010000016.1"/>
</dbReference>
<dbReference type="InterPro" id="IPR002818">
    <property type="entry name" value="DJ-1/PfpI"/>
</dbReference>
<dbReference type="Gene3D" id="3.40.50.880">
    <property type="match status" value="1"/>
</dbReference>
<dbReference type="AlphaFoldDB" id="A0A939IXS6"/>
<dbReference type="PANTHER" id="PTHR43130">
    <property type="entry name" value="ARAC-FAMILY TRANSCRIPTIONAL REGULATOR"/>
    <property type="match status" value="1"/>
</dbReference>
<evidence type="ECO:0000313" key="3">
    <source>
        <dbReference type="Proteomes" id="UP000664332"/>
    </source>
</evidence>
<dbReference type="InterPro" id="IPR052158">
    <property type="entry name" value="INH-QAR"/>
</dbReference>
<name>A0A939IXS6_9CORY</name>
<sequence>MKHLVVCVFDGMADWQYAHITAQTAMAGHFRPAGEEKVGLLFAAESTAPVTSMGGMGVRPDVSFPGLETYARQGQLAGVVFPGGSGIHRIIGSLSALARALTADTIVVAAICTATIALASAGLVDTRAHTSNRRELLDRTGYAGADFYREERVVFDRRVITASGTNPVPFSAAVLQHTGIYPPTVARAWEQSFLDPSPRADDIFGNALNDWAATGRRR</sequence>
<dbReference type="InterPro" id="IPR029062">
    <property type="entry name" value="Class_I_gatase-like"/>
</dbReference>
<evidence type="ECO:0000313" key="2">
    <source>
        <dbReference type="EMBL" id="MBN9644780.1"/>
    </source>
</evidence>
<dbReference type="SUPFAM" id="SSF52317">
    <property type="entry name" value="Class I glutamine amidotransferase-like"/>
    <property type="match status" value="1"/>
</dbReference>
<dbReference type="EMBL" id="JAFLEQ010000016">
    <property type="protein sequence ID" value="MBN9644780.1"/>
    <property type="molecule type" value="Genomic_DNA"/>
</dbReference>
<comment type="caution">
    <text evidence="2">The sequence shown here is derived from an EMBL/GenBank/DDBJ whole genome shotgun (WGS) entry which is preliminary data.</text>
</comment>
<keyword evidence="3" id="KW-1185">Reference proteome</keyword>
<feature type="domain" description="DJ-1/PfpI" evidence="1">
    <location>
        <begin position="4"/>
        <end position="175"/>
    </location>
</feature>
<reference evidence="2" key="1">
    <citation type="submission" date="2021-03" db="EMBL/GenBank/DDBJ databases">
        <authorList>
            <person name="Sun Q."/>
        </authorList>
    </citation>
    <scope>NUCLEOTIDE SEQUENCE</scope>
    <source>
        <strain evidence="2">CCM 8862</strain>
    </source>
</reference>
<evidence type="ECO:0000259" key="1">
    <source>
        <dbReference type="Pfam" id="PF01965"/>
    </source>
</evidence>